<dbReference type="GO" id="GO:0016491">
    <property type="term" value="F:oxidoreductase activity"/>
    <property type="evidence" value="ECO:0007669"/>
    <property type="project" value="InterPro"/>
</dbReference>
<protein>
    <submittedName>
        <fullName evidence="3">Uncharacterized protein</fullName>
    </submittedName>
</protein>
<dbReference type="AlphaFoldDB" id="A0A9W8SC15"/>
<dbReference type="OrthoDB" id="412788at2759"/>
<reference evidence="3" key="1">
    <citation type="submission" date="2022-09" db="EMBL/GenBank/DDBJ databases">
        <title>Fusarium specimens isolated from Avocado Roots.</title>
        <authorList>
            <person name="Stajich J."/>
            <person name="Roper C."/>
            <person name="Heimlech-Rivalta G."/>
        </authorList>
    </citation>
    <scope>NUCLEOTIDE SEQUENCE</scope>
    <source>
        <strain evidence="3">CF00136</strain>
    </source>
</reference>
<evidence type="ECO:0000256" key="2">
    <source>
        <dbReference type="SAM" id="MobiDB-lite"/>
    </source>
</evidence>
<dbReference type="InterPro" id="IPR044053">
    <property type="entry name" value="AsaB-like"/>
</dbReference>
<dbReference type="Proteomes" id="UP001152049">
    <property type="component" value="Unassembled WGS sequence"/>
</dbReference>
<organism evidence="3 4">
    <name type="scientific">Fusarium torreyae</name>
    <dbReference type="NCBI Taxonomy" id="1237075"/>
    <lineage>
        <taxon>Eukaryota</taxon>
        <taxon>Fungi</taxon>
        <taxon>Dikarya</taxon>
        <taxon>Ascomycota</taxon>
        <taxon>Pezizomycotina</taxon>
        <taxon>Sordariomycetes</taxon>
        <taxon>Hypocreomycetidae</taxon>
        <taxon>Hypocreales</taxon>
        <taxon>Nectriaceae</taxon>
        <taxon>Fusarium</taxon>
    </lineage>
</organism>
<evidence type="ECO:0000313" key="4">
    <source>
        <dbReference type="Proteomes" id="UP001152049"/>
    </source>
</evidence>
<comment type="caution">
    <text evidence="3">The sequence shown here is derived from an EMBL/GenBank/DDBJ whole genome shotgun (WGS) entry which is preliminary data.</text>
</comment>
<name>A0A9W8SC15_9HYPO</name>
<keyword evidence="4" id="KW-1185">Reference proteome</keyword>
<accession>A0A9W8SC15</accession>
<proteinExistence type="inferred from homology"/>
<feature type="region of interest" description="Disordered" evidence="2">
    <location>
        <begin position="154"/>
        <end position="198"/>
    </location>
</feature>
<dbReference type="EMBL" id="JAOQAZ010000003">
    <property type="protein sequence ID" value="KAJ4268313.1"/>
    <property type="molecule type" value="Genomic_DNA"/>
</dbReference>
<dbReference type="PANTHER" id="PTHR34598">
    <property type="entry name" value="BLL6449 PROTEIN"/>
    <property type="match status" value="1"/>
</dbReference>
<gene>
    <name evidence="3" type="ORF">NW762_002376</name>
</gene>
<dbReference type="PANTHER" id="PTHR34598:SF3">
    <property type="entry name" value="OXIDOREDUCTASE AN1597"/>
    <property type="match status" value="1"/>
</dbReference>
<sequence length="352" mass="39060">MSNYMSNGKGNSKPHQPQTIATIKYQIDDGVRHTSEQAWNRGYTTAPNIKQAPISYHLHDLRAIAFPNNIKNERDEHVGWSWSHSAEILKKFGFTVVKFDPRWAKVDEEVQAGDYDDLQTLEDTYFPEVKESILKLTGAKHVFITNSIVRRGDAPVKKPGNGAAPPATNGKDQKGVPDNYKALDENRPTHLASSDNSRPARGAYIDYTPVGARRSIRRWRPDIYKAAVEAGIIDFEDKICATTQVNAEDKASNPIIDERYNADGKLGPRYAAYSVWRPMRTVTRDPLAMAPRWSFPKGGALGFLGYESRMLAAPSMGGDFLRELESVVISEADARAYESSNGADVASGLESP</sequence>
<feature type="compositionally biased region" description="Basic and acidic residues" evidence="2">
    <location>
        <begin position="171"/>
        <end position="188"/>
    </location>
</feature>
<evidence type="ECO:0000256" key="1">
    <source>
        <dbReference type="ARBA" id="ARBA00023604"/>
    </source>
</evidence>
<comment type="similarity">
    <text evidence="1">Belongs to the asaB hydroxylase/desaturase family.</text>
</comment>
<evidence type="ECO:0000313" key="3">
    <source>
        <dbReference type="EMBL" id="KAJ4268313.1"/>
    </source>
</evidence>